<protein>
    <submittedName>
        <fullName evidence="3">Uncharacterized protein LOC110976039</fullName>
    </submittedName>
</protein>
<dbReference type="Proteomes" id="UP000694845">
    <property type="component" value="Unplaced"/>
</dbReference>
<organism evidence="2 3">
    <name type="scientific">Acanthaster planci</name>
    <name type="common">Crown-of-thorns starfish</name>
    <dbReference type="NCBI Taxonomy" id="133434"/>
    <lineage>
        <taxon>Eukaryota</taxon>
        <taxon>Metazoa</taxon>
        <taxon>Echinodermata</taxon>
        <taxon>Eleutherozoa</taxon>
        <taxon>Asterozoa</taxon>
        <taxon>Asteroidea</taxon>
        <taxon>Valvatacea</taxon>
        <taxon>Valvatida</taxon>
        <taxon>Acanthasteridae</taxon>
        <taxon>Acanthaster</taxon>
    </lineage>
</organism>
<dbReference type="RefSeq" id="XP_022084675.1">
    <property type="nucleotide sequence ID" value="XM_022228983.1"/>
</dbReference>
<evidence type="ECO:0000313" key="3">
    <source>
        <dbReference type="RefSeq" id="XP_022084675.1"/>
    </source>
</evidence>
<dbReference type="OrthoDB" id="10640523at2759"/>
<feature type="chain" id="PRO_5034188823" evidence="1">
    <location>
        <begin position="22"/>
        <end position="316"/>
    </location>
</feature>
<accession>A0A8B7XXA6</accession>
<dbReference type="AlphaFoldDB" id="A0A8B7XXA6"/>
<name>A0A8B7XXA6_ACAPL</name>
<keyword evidence="2" id="KW-1185">Reference proteome</keyword>
<proteinExistence type="predicted"/>
<sequence>MNLATVTFAIILSSLIHLSSCAPLLVKRSSKVPCLIDGDCLVGQRCYWEPWAEEPTGRCHFVYGQGETKRLGNLYATHHRSKRIRRSLDDGTYPGLNSQLQNPDGLGADPFPFPEQYDGLQPSNIKGGLVPDTLPRQILDAPSYRRNGDYGPEIGPTEMSSERQTNENFFENDPDARRIGESAELERPIHRMYDKISTTQSPQPAVFEYVVNDDNTHDTVRLNNDNDINLIHAPIPGYSQDRDLSGILRHEDVLKHGRGYMQNNAANGMEDDVDFADEIVHDPLELKAAAEGAAIRAGDDIPHFSRRGQLHQHHLE</sequence>
<gene>
    <name evidence="3" type="primary">LOC110976039</name>
</gene>
<keyword evidence="1" id="KW-0732">Signal</keyword>
<evidence type="ECO:0000256" key="1">
    <source>
        <dbReference type="SAM" id="SignalP"/>
    </source>
</evidence>
<dbReference type="GeneID" id="110976039"/>
<reference evidence="3" key="1">
    <citation type="submission" date="2025-08" db="UniProtKB">
        <authorList>
            <consortium name="RefSeq"/>
        </authorList>
    </citation>
    <scope>IDENTIFICATION</scope>
</reference>
<dbReference type="OMA" id="MDINRIH"/>
<evidence type="ECO:0000313" key="2">
    <source>
        <dbReference type="Proteomes" id="UP000694845"/>
    </source>
</evidence>
<dbReference type="KEGG" id="aplc:110976039"/>
<feature type="signal peptide" evidence="1">
    <location>
        <begin position="1"/>
        <end position="21"/>
    </location>
</feature>